<proteinExistence type="predicted"/>
<keyword evidence="4" id="KW-0804">Transcription</keyword>
<feature type="modified residue" description="4-aspartylphosphate" evidence="5">
    <location>
        <position position="55"/>
    </location>
</feature>
<dbReference type="PANTHER" id="PTHR44591">
    <property type="entry name" value="STRESS RESPONSE REGULATOR PROTEIN 1"/>
    <property type="match status" value="1"/>
</dbReference>
<dbReference type="EMBL" id="MAYW01000026">
    <property type="protein sequence ID" value="ODS33540.1"/>
    <property type="molecule type" value="Genomic_DNA"/>
</dbReference>
<evidence type="ECO:0000256" key="5">
    <source>
        <dbReference type="PROSITE-ProRule" id="PRU00169"/>
    </source>
</evidence>
<gene>
    <name evidence="7" type="ORF">SCARUB_01364</name>
</gene>
<keyword evidence="2" id="KW-0902">Two-component regulatory system</keyword>
<evidence type="ECO:0000256" key="2">
    <source>
        <dbReference type="ARBA" id="ARBA00023012"/>
    </source>
</evidence>
<evidence type="ECO:0000256" key="4">
    <source>
        <dbReference type="ARBA" id="ARBA00023163"/>
    </source>
</evidence>
<sequence length="136" mass="15376">MRRKPIILVVDDEKIMHELFRKILKKEKYAVLTAGNGKKALKMAESKKLDLVILDMKMPDMNGIEILRRIKKIDENIEVIMLTGFGTMKTAKIAMGMGAYDYITKPFDNNDIMALIKDALSSTSDSFLSKCKGKCV</sequence>
<dbReference type="PROSITE" id="PS50110">
    <property type="entry name" value="RESPONSE_REGULATORY"/>
    <property type="match status" value="1"/>
</dbReference>
<dbReference type="AlphaFoldDB" id="A0A1E3XD87"/>
<keyword evidence="3" id="KW-0805">Transcription regulation</keyword>
<dbReference type="SUPFAM" id="SSF52172">
    <property type="entry name" value="CheY-like"/>
    <property type="match status" value="1"/>
</dbReference>
<reference evidence="7 8" key="1">
    <citation type="submission" date="2016-07" db="EMBL/GenBank/DDBJ databases">
        <title>Draft genome of Scalindua rubra, obtained from a brine-seawater interface in the Red Sea, sheds light on salt adaptation in anammox bacteria.</title>
        <authorList>
            <person name="Speth D.R."/>
            <person name="Lagkouvardos I."/>
            <person name="Wang Y."/>
            <person name="Qian P.-Y."/>
            <person name="Dutilh B.E."/>
            <person name="Jetten M.S."/>
        </authorList>
    </citation>
    <scope>NUCLEOTIDE SEQUENCE [LARGE SCALE GENOMIC DNA]</scope>
    <source>
        <strain evidence="7">BSI-1</strain>
    </source>
</reference>
<dbReference type="PANTHER" id="PTHR44591:SF3">
    <property type="entry name" value="RESPONSE REGULATORY DOMAIN-CONTAINING PROTEIN"/>
    <property type="match status" value="1"/>
</dbReference>
<evidence type="ECO:0000313" key="8">
    <source>
        <dbReference type="Proteomes" id="UP000094056"/>
    </source>
</evidence>
<dbReference type="FunFam" id="3.40.50.2300:FF:000018">
    <property type="entry name" value="DNA-binding transcriptional regulator NtrC"/>
    <property type="match status" value="1"/>
</dbReference>
<name>A0A1E3XD87_9BACT</name>
<dbReference type="InterPro" id="IPR050595">
    <property type="entry name" value="Bact_response_regulator"/>
</dbReference>
<dbReference type="Proteomes" id="UP000094056">
    <property type="component" value="Unassembled WGS sequence"/>
</dbReference>
<evidence type="ECO:0000256" key="3">
    <source>
        <dbReference type="ARBA" id="ARBA00023015"/>
    </source>
</evidence>
<protein>
    <submittedName>
        <fullName evidence="7">Response regulator</fullName>
    </submittedName>
</protein>
<keyword evidence="1 5" id="KW-0597">Phosphoprotein</keyword>
<dbReference type="Gene3D" id="3.40.50.2300">
    <property type="match status" value="1"/>
</dbReference>
<feature type="domain" description="Response regulatory" evidence="6">
    <location>
        <begin position="6"/>
        <end position="120"/>
    </location>
</feature>
<evidence type="ECO:0000313" key="7">
    <source>
        <dbReference type="EMBL" id="ODS33540.1"/>
    </source>
</evidence>
<organism evidence="7 8">
    <name type="scientific">Candidatus Scalindua rubra</name>
    <dbReference type="NCBI Taxonomy" id="1872076"/>
    <lineage>
        <taxon>Bacteria</taxon>
        <taxon>Pseudomonadati</taxon>
        <taxon>Planctomycetota</taxon>
        <taxon>Candidatus Brocadiia</taxon>
        <taxon>Candidatus Brocadiales</taxon>
        <taxon>Candidatus Scalinduaceae</taxon>
        <taxon>Candidatus Scalindua</taxon>
    </lineage>
</organism>
<evidence type="ECO:0000259" key="6">
    <source>
        <dbReference type="PROSITE" id="PS50110"/>
    </source>
</evidence>
<evidence type="ECO:0000256" key="1">
    <source>
        <dbReference type="ARBA" id="ARBA00022553"/>
    </source>
</evidence>
<dbReference type="InterPro" id="IPR011006">
    <property type="entry name" value="CheY-like_superfamily"/>
</dbReference>
<comment type="caution">
    <text evidence="7">The sequence shown here is derived from an EMBL/GenBank/DDBJ whole genome shotgun (WGS) entry which is preliminary data.</text>
</comment>
<dbReference type="SMART" id="SM00448">
    <property type="entry name" value="REC"/>
    <property type="match status" value="1"/>
</dbReference>
<accession>A0A1E3XD87</accession>
<dbReference type="GO" id="GO:0000160">
    <property type="term" value="P:phosphorelay signal transduction system"/>
    <property type="evidence" value="ECO:0007669"/>
    <property type="project" value="UniProtKB-KW"/>
</dbReference>
<dbReference type="InterPro" id="IPR001789">
    <property type="entry name" value="Sig_transdc_resp-reg_receiver"/>
</dbReference>
<dbReference type="Pfam" id="PF00072">
    <property type="entry name" value="Response_reg"/>
    <property type="match status" value="1"/>
</dbReference>